<keyword evidence="4 8" id="KW-1133">Transmembrane helix</keyword>
<dbReference type="CDD" id="cd04590">
    <property type="entry name" value="CBS_pair_CorC_HlyC_assoc"/>
    <property type="match status" value="1"/>
</dbReference>
<evidence type="ECO:0000256" key="5">
    <source>
        <dbReference type="ARBA" id="ARBA00023122"/>
    </source>
</evidence>
<evidence type="ECO:0000256" key="8">
    <source>
        <dbReference type="SAM" id="Phobius"/>
    </source>
</evidence>
<feature type="transmembrane region" description="Helical" evidence="8">
    <location>
        <begin position="7"/>
        <end position="29"/>
    </location>
</feature>
<evidence type="ECO:0000256" key="4">
    <source>
        <dbReference type="ARBA" id="ARBA00022989"/>
    </source>
</evidence>
<dbReference type="EMBL" id="PSPG01000004">
    <property type="protein sequence ID" value="PXF21940.1"/>
    <property type="molecule type" value="Genomic_DNA"/>
</dbReference>
<evidence type="ECO:0000256" key="6">
    <source>
        <dbReference type="ARBA" id="ARBA00023136"/>
    </source>
</evidence>
<gene>
    <name evidence="11" type="ORF">CXX69_02205</name>
</gene>
<proteinExistence type="predicted"/>
<dbReference type="GO" id="GO:0005886">
    <property type="term" value="C:plasma membrane"/>
    <property type="evidence" value="ECO:0007669"/>
    <property type="project" value="TreeGrafter"/>
</dbReference>
<evidence type="ECO:0000259" key="9">
    <source>
        <dbReference type="PROSITE" id="PS51371"/>
    </source>
</evidence>
<protein>
    <submittedName>
        <fullName evidence="11">Hemolysin</fullName>
    </submittedName>
</protein>
<dbReference type="InterPro" id="IPR044751">
    <property type="entry name" value="Ion_transp-like_CBS"/>
</dbReference>
<dbReference type="Gene3D" id="3.10.580.10">
    <property type="entry name" value="CBS-domain"/>
    <property type="match status" value="1"/>
</dbReference>
<comment type="subcellular location">
    <subcellularLocation>
        <location evidence="1">Membrane</location>
        <topology evidence="1">Multi-pass membrane protein</topology>
    </subcellularLocation>
</comment>
<comment type="caution">
    <text evidence="11">The sequence shown here is derived from an EMBL/GenBank/DDBJ whole genome shotgun (WGS) entry which is preliminary data.</text>
</comment>
<evidence type="ECO:0000256" key="2">
    <source>
        <dbReference type="ARBA" id="ARBA00022692"/>
    </source>
</evidence>
<evidence type="ECO:0000256" key="1">
    <source>
        <dbReference type="ARBA" id="ARBA00004141"/>
    </source>
</evidence>
<feature type="transmembrane region" description="Helical" evidence="8">
    <location>
        <begin position="90"/>
        <end position="110"/>
    </location>
</feature>
<keyword evidence="6 8" id="KW-0472">Membrane</keyword>
<evidence type="ECO:0000256" key="7">
    <source>
        <dbReference type="PROSITE-ProRule" id="PRU00703"/>
    </source>
</evidence>
<evidence type="ECO:0000313" key="11">
    <source>
        <dbReference type="EMBL" id="PXF21940.1"/>
    </source>
</evidence>
<dbReference type="PANTHER" id="PTHR22777">
    <property type="entry name" value="HEMOLYSIN-RELATED"/>
    <property type="match status" value="1"/>
</dbReference>
<dbReference type="InterPro" id="IPR000644">
    <property type="entry name" value="CBS_dom"/>
</dbReference>
<evidence type="ECO:0000259" key="10">
    <source>
        <dbReference type="PROSITE" id="PS51846"/>
    </source>
</evidence>
<dbReference type="InterPro" id="IPR002550">
    <property type="entry name" value="CNNM"/>
</dbReference>
<organism evidence="11 12">
    <name type="scientific">Candidatus Thalassarchaeum betae</name>
    <dbReference type="NCBI Taxonomy" id="2599289"/>
    <lineage>
        <taxon>Archaea</taxon>
        <taxon>Methanobacteriati</taxon>
        <taxon>Thermoplasmatota</taxon>
        <taxon>Candidatus Poseidoniia</taxon>
        <taxon>Candidatus Poseidoniales</taxon>
        <taxon>Candidatus Thalassarchaeaceae</taxon>
        <taxon>Candidatus Thalassarchaeum</taxon>
    </lineage>
</organism>
<dbReference type="AlphaFoldDB" id="A0A2V3HS54"/>
<reference evidence="11 12" key="1">
    <citation type="journal article" date="2015" name="Nat. Commun.">
        <title>Genomic and transcriptomic evidence for scavenging of diverse organic compounds by widespread deep-sea archaea.</title>
        <authorList>
            <person name="Li M."/>
            <person name="Baker B.J."/>
            <person name="Anantharaman K."/>
            <person name="Jain S."/>
            <person name="Breier J.A."/>
            <person name="Dick G.J."/>
        </authorList>
    </citation>
    <scope>NUCLEOTIDE SEQUENCE [LARGE SCALE GENOMIC DNA]</scope>
    <source>
        <strain evidence="11">Cayman_51_deep</strain>
    </source>
</reference>
<evidence type="ECO:0000313" key="12">
    <source>
        <dbReference type="Proteomes" id="UP000248161"/>
    </source>
</evidence>
<dbReference type="Pfam" id="PF00571">
    <property type="entry name" value="CBS"/>
    <property type="match status" value="2"/>
</dbReference>
<feature type="domain" description="CNNM transmembrane" evidence="10">
    <location>
        <begin position="1"/>
        <end position="181"/>
    </location>
</feature>
<feature type="domain" description="CBS" evidence="9">
    <location>
        <begin position="200"/>
        <end position="260"/>
    </location>
</feature>
<keyword evidence="2 8" id="KW-0812">Transmembrane</keyword>
<accession>A0A2V3HS54</accession>
<keyword evidence="3" id="KW-0677">Repeat</keyword>
<dbReference type="Proteomes" id="UP000248161">
    <property type="component" value="Unassembled WGS sequence"/>
</dbReference>
<keyword evidence="5 7" id="KW-0129">CBS domain</keyword>
<dbReference type="InterPro" id="IPR046342">
    <property type="entry name" value="CBS_dom_sf"/>
</dbReference>
<sequence>MGDFTLIISYVVLALGASFLCSILEAVLLSTTRSHILALEDTHTKISELWISYKDDPERPLTAILTLNTTAHTVGALGVGYEVQKVYPEYSVAVASAILTIAILLLSEILPKTIGALYWRRLTVPSATVLRILIIALWPIVRPIEILRSLLPAAQSETMTRTELAVLADIAEETHVIDEDEETVIQNLLRLREIMVSDVMTPRVVMTTVSQQESVSDVLERMPIMIYGRMPLIGESIDDVRGMVLRNEILRRAAVDDHSSSMESISRQVFHCRHDDSVDKALDVLLENKVQLLIVNDDFGGTVGLITMEDVIETLLGVEIVDESDQEAIDNGFHHEDMRALAKQRYEDSESE</sequence>
<dbReference type="SUPFAM" id="SSF54631">
    <property type="entry name" value="CBS-domain pair"/>
    <property type="match status" value="1"/>
</dbReference>
<dbReference type="SMART" id="SM00116">
    <property type="entry name" value="CBS"/>
    <property type="match status" value="2"/>
</dbReference>
<dbReference type="PANTHER" id="PTHR22777:SF4">
    <property type="entry name" value="UPF0053 PROTEIN SLL1254"/>
    <property type="match status" value="1"/>
</dbReference>
<feature type="domain" description="CBS" evidence="9">
    <location>
        <begin position="265"/>
        <end position="323"/>
    </location>
</feature>
<dbReference type="Pfam" id="PF01595">
    <property type="entry name" value="CNNM"/>
    <property type="match status" value="1"/>
</dbReference>
<dbReference type="PROSITE" id="PS51846">
    <property type="entry name" value="CNNM"/>
    <property type="match status" value="1"/>
</dbReference>
<name>A0A2V3HS54_9ARCH</name>
<dbReference type="PROSITE" id="PS51371">
    <property type="entry name" value="CBS"/>
    <property type="match status" value="2"/>
</dbReference>
<feature type="transmembrane region" description="Helical" evidence="8">
    <location>
        <begin position="122"/>
        <end position="141"/>
    </location>
</feature>
<evidence type="ECO:0000256" key="3">
    <source>
        <dbReference type="ARBA" id="ARBA00022737"/>
    </source>
</evidence>